<organism evidence="7 8">
    <name type="scientific">Stenotrophomonas ginsengisoli</name>
    <dbReference type="NCBI Taxonomy" id="336566"/>
    <lineage>
        <taxon>Bacteria</taxon>
        <taxon>Pseudomonadati</taxon>
        <taxon>Pseudomonadota</taxon>
        <taxon>Gammaproteobacteria</taxon>
        <taxon>Lysobacterales</taxon>
        <taxon>Lysobacteraceae</taxon>
        <taxon>Stenotrophomonas</taxon>
    </lineage>
</organism>
<protein>
    <submittedName>
        <fullName evidence="7">Acyltransferase</fullName>
    </submittedName>
</protein>
<dbReference type="Pfam" id="PF03279">
    <property type="entry name" value="Lip_A_acyltrans"/>
    <property type="match status" value="1"/>
</dbReference>
<dbReference type="RefSeq" id="WP_057638440.1">
    <property type="nucleotide sequence ID" value="NZ_LDJM01000029.1"/>
</dbReference>
<dbReference type="AlphaFoldDB" id="A0A0R0DE64"/>
<evidence type="ECO:0000256" key="1">
    <source>
        <dbReference type="ARBA" id="ARBA00004533"/>
    </source>
</evidence>
<comment type="caution">
    <text evidence="7">The sequence shown here is derived from an EMBL/GenBank/DDBJ whole genome shotgun (WGS) entry which is preliminary data.</text>
</comment>
<accession>A0A0R0DE64</accession>
<keyword evidence="8" id="KW-1185">Reference proteome</keyword>
<dbReference type="STRING" id="336566.ABB30_11430"/>
<evidence type="ECO:0000256" key="6">
    <source>
        <dbReference type="ARBA" id="ARBA00023315"/>
    </source>
</evidence>
<dbReference type="PANTHER" id="PTHR30606:SF9">
    <property type="entry name" value="LIPID A BIOSYNTHESIS LAUROYLTRANSFERASE"/>
    <property type="match status" value="1"/>
</dbReference>
<evidence type="ECO:0000256" key="4">
    <source>
        <dbReference type="ARBA" id="ARBA00022679"/>
    </source>
</evidence>
<evidence type="ECO:0000313" key="7">
    <source>
        <dbReference type="EMBL" id="KRG75587.1"/>
    </source>
</evidence>
<keyword evidence="4 7" id="KW-0808">Transferase</keyword>
<evidence type="ECO:0000313" key="8">
    <source>
        <dbReference type="Proteomes" id="UP000050956"/>
    </source>
</evidence>
<comment type="subcellular location">
    <subcellularLocation>
        <location evidence="1">Cell inner membrane</location>
    </subcellularLocation>
</comment>
<evidence type="ECO:0000256" key="3">
    <source>
        <dbReference type="ARBA" id="ARBA00022519"/>
    </source>
</evidence>
<name>A0A0R0DE64_9GAMM</name>
<dbReference type="GO" id="GO:0005886">
    <property type="term" value="C:plasma membrane"/>
    <property type="evidence" value="ECO:0007669"/>
    <property type="project" value="UniProtKB-SubCell"/>
</dbReference>
<keyword evidence="2" id="KW-1003">Cell membrane</keyword>
<keyword evidence="5" id="KW-0472">Membrane</keyword>
<dbReference type="InterPro" id="IPR014548">
    <property type="entry name" value="Ac_Trasf"/>
</dbReference>
<dbReference type="InterPro" id="IPR004960">
    <property type="entry name" value="LipA_acyltrans"/>
</dbReference>
<dbReference type="CDD" id="cd07984">
    <property type="entry name" value="LPLAT_LABLAT-like"/>
    <property type="match status" value="1"/>
</dbReference>
<dbReference type="OrthoDB" id="9808633at2"/>
<dbReference type="PANTHER" id="PTHR30606">
    <property type="entry name" value="LIPID A BIOSYNTHESIS LAUROYL ACYLTRANSFERASE"/>
    <property type="match status" value="1"/>
</dbReference>
<gene>
    <name evidence="7" type="ORF">ABB30_11430</name>
</gene>
<dbReference type="Proteomes" id="UP000050956">
    <property type="component" value="Unassembled WGS sequence"/>
</dbReference>
<dbReference type="GO" id="GO:0016746">
    <property type="term" value="F:acyltransferase activity"/>
    <property type="evidence" value="ECO:0007669"/>
    <property type="project" value="UniProtKB-KW"/>
</dbReference>
<dbReference type="PATRIC" id="fig|336566.3.peg.1709"/>
<dbReference type="GO" id="GO:0009247">
    <property type="term" value="P:glycolipid biosynthetic process"/>
    <property type="evidence" value="ECO:0007669"/>
    <property type="project" value="UniProtKB-ARBA"/>
</dbReference>
<keyword evidence="6 7" id="KW-0012">Acyltransferase</keyword>
<keyword evidence="3" id="KW-0997">Cell inner membrane</keyword>
<evidence type="ECO:0000256" key="5">
    <source>
        <dbReference type="ARBA" id="ARBA00023136"/>
    </source>
</evidence>
<evidence type="ECO:0000256" key="2">
    <source>
        <dbReference type="ARBA" id="ARBA00022475"/>
    </source>
</evidence>
<proteinExistence type="predicted"/>
<reference evidence="7 8" key="1">
    <citation type="submission" date="2015-05" db="EMBL/GenBank/DDBJ databases">
        <title>Genome sequencing and analysis of members of genus Stenotrophomonas.</title>
        <authorList>
            <person name="Patil P.P."/>
            <person name="Midha S."/>
            <person name="Patil P.B."/>
        </authorList>
    </citation>
    <scope>NUCLEOTIDE SEQUENCE [LARGE SCALE GENOMIC DNA]</scope>
    <source>
        <strain evidence="7 8">DSM 24757</strain>
    </source>
</reference>
<dbReference type="PIRSF" id="PIRSF028561">
    <property type="entry name" value="Ac_Trasf"/>
    <property type="match status" value="1"/>
</dbReference>
<sequence length="322" mass="36013">MSEHPEQWKQRPEGGGRWPIRLIGWISRHCPRALTGLLLYPITLYFVIVRGAERRASRDYLGRVFGRPATLWQVARHVHTFAATILDRIYLLGGRDRGYAIDSQGTEVLLQALDQGRGALLFGAHIGSFDALRAFGRQRPDISIRVLLDISHNPSISELMAELDPQLAAGIIDAGQDGPAIVLAVAQALEQGALVALLVDRAGPAEAGVQAPLLGSPARFAAMPWLLAASLKVPVVLGFGLYTGYCRYRMVFEPFADTLHIPRRERSQLLPQLIARYAARLEHQLRQQPYNWFNFYEFWHDPVNLPASVAEHDRADQRPARH</sequence>
<dbReference type="EMBL" id="LDJM01000029">
    <property type="protein sequence ID" value="KRG75587.1"/>
    <property type="molecule type" value="Genomic_DNA"/>
</dbReference>